<feature type="region of interest" description="Disordered" evidence="7">
    <location>
        <begin position="617"/>
        <end position="693"/>
    </location>
</feature>
<evidence type="ECO:0000313" key="9">
    <source>
        <dbReference type="Proteomes" id="UP001075354"/>
    </source>
</evidence>
<gene>
    <name evidence="8" type="ORF">ONE63_004995</name>
</gene>
<feature type="repeat" description="WD" evidence="6">
    <location>
        <begin position="94"/>
        <end position="135"/>
    </location>
</feature>
<feature type="repeat" description="WD" evidence="6">
    <location>
        <begin position="139"/>
        <end position="181"/>
    </location>
</feature>
<evidence type="ECO:0000256" key="2">
    <source>
        <dbReference type="ARBA" id="ARBA00022574"/>
    </source>
</evidence>
<comment type="similarity">
    <text evidence="5">Belongs to the WD repeat cdt2 family.</text>
</comment>
<evidence type="ECO:0000256" key="5">
    <source>
        <dbReference type="ARBA" id="ARBA00038344"/>
    </source>
</evidence>
<reference evidence="8" key="1">
    <citation type="submission" date="2022-12" db="EMBL/GenBank/DDBJ databases">
        <title>Chromosome-level genome assembly of the bean flower thrips Megalurothrips usitatus.</title>
        <authorList>
            <person name="Ma L."/>
            <person name="Liu Q."/>
            <person name="Li H."/>
            <person name="Cai W."/>
        </authorList>
    </citation>
    <scope>NUCLEOTIDE SEQUENCE</scope>
    <source>
        <strain evidence="8">Cailab_2022a</strain>
    </source>
</reference>
<dbReference type="PROSITE" id="PS50082">
    <property type="entry name" value="WD_REPEATS_2"/>
    <property type="match status" value="5"/>
</dbReference>
<evidence type="ECO:0000313" key="8">
    <source>
        <dbReference type="EMBL" id="KAJ1519739.1"/>
    </source>
</evidence>
<evidence type="ECO:0000256" key="6">
    <source>
        <dbReference type="PROSITE-ProRule" id="PRU00221"/>
    </source>
</evidence>
<evidence type="ECO:0008006" key="10">
    <source>
        <dbReference type="Google" id="ProtNLM"/>
    </source>
</evidence>
<dbReference type="GO" id="GO:0005634">
    <property type="term" value="C:nucleus"/>
    <property type="evidence" value="ECO:0007669"/>
    <property type="project" value="TreeGrafter"/>
</dbReference>
<dbReference type="InterPro" id="IPR019775">
    <property type="entry name" value="WD40_repeat_CS"/>
</dbReference>
<dbReference type="InterPro" id="IPR051865">
    <property type="entry name" value="WD-repeat_CDT2_adapter"/>
</dbReference>
<dbReference type="CDD" id="cd00200">
    <property type="entry name" value="WD40"/>
    <property type="match status" value="1"/>
</dbReference>
<sequence>MNVVNVLHRREKGERTWWDHKIALRRLKCHDYDEFRGILPSTEGPDFNPEPPVFACTFSTTPNFQHLLALANEDGKIAIQDTNLRSDHNPFEGHQAHRNAIFDISWAPGEMRLVSASGDHTAVLWDIQQAGGMQEIARFHAHTRSVKTVAFPKEDKMVFATGARDGVIMLWDTRVQRNQSAVNRPDNFICNSHNAPGTPGPSSGSKSRRAKSVPSRASSITSLVFQDNHSLISCSAGDGKIKVWDIRKSYSTYRREPQPKYSMSTPNGSGRSGFTCLALDGSGFKLYASCMDNTIYCYNVATYEEQPVGMFKGHKNGSFYVRSCLSPDGRYLLSGSSDENAYIWDTHMQSKDVNLPVVKLVGHHAEVTCVAWNPVGEMKIVTCSDDARHCLWRIGQEFRGDNHQIELHGWAEEISDEPAKLLPTTPATPATPSFTSWRRWTPSLQRTPDNPIGESSSKCNDCHRLSTPCLRCIATRAPLPLSVPNGSKKRLEVLWEEDGECPECEKEGRARAVLSPVTNNVDAPARRLFGPTKRLPSEEAEGAPTAKKTGANQSSSSLKRPATVDSAESHEPSPKKPRTVPDMDFVRRTSPRKRCWDTQISGASEKMFKVNEHASCSRSGVEPIQPVSSADDKVSPSSENGGASFCSPKKIKKVSPHGDKPETSSPSKRVRCTPVKRRISDRPTDSPHKRLPASDDLLGIAKIEDSLPFRAADIQARRMCARHSRMGFSSPTLNLPNYILDGTSPHHRCSPARHHKENVDWLTRLRRERNSTDKMPDSDAPSDQDVSAQSSTSKRIASQTTPAKPITSRVTPAKASTSRVTPGKNSRRTTPAKSSTARVTPAKPTASQNTSTTPNQTSKRTPSRRPSTSEASSSASGSQGATTSLLRFFRVSEKPKEQQWTVNSATSKSVSSITT</sequence>
<evidence type="ECO:0000256" key="4">
    <source>
        <dbReference type="ARBA" id="ARBA00022786"/>
    </source>
</evidence>
<dbReference type="Pfam" id="PF00400">
    <property type="entry name" value="WD40"/>
    <property type="match status" value="5"/>
</dbReference>
<dbReference type="SMART" id="SM00320">
    <property type="entry name" value="WD40"/>
    <property type="match status" value="6"/>
</dbReference>
<dbReference type="AlphaFoldDB" id="A0AAV7X4T8"/>
<evidence type="ECO:0000256" key="3">
    <source>
        <dbReference type="ARBA" id="ARBA00022737"/>
    </source>
</evidence>
<dbReference type="PANTHER" id="PTHR22852:SF0">
    <property type="entry name" value="DENTICLELESS PROTEIN HOMOLOG"/>
    <property type="match status" value="1"/>
</dbReference>
<feature type="region of interest" description="Disordered" evidence="7">
    <location>
        <begin position="184"/>
        <end position="213"/>
    </location>
</feature>
<keyword evidence="3" id="KW-0677">Repeat</keyword>
<feature type="repeat" description="WD" evidence="6">
    <location>
        <begin position="360"/>
        <end position="394"/>
    </location>
</feature>
<dbReference type="InterPro" id="IPR036322">
    <property type="entry name" value="WD40_repeat_dom_sf"/>
</dbReference>
<feature type="repeat" description="WD" evidence="6">
    <location>
        <begin position="325"/>
        <end position="345"/>
    </location>
</feature>
<feature type="compositionally biased region" description="Basic and acidic residues" evidence="7">
    <location>
        <begin position="678"/>
        <end position="688"/>
    </location>
</feature>
<dbReference type="PANTHER" id="PTHR22852">
    <property type="entry name" value="LETHAL 2 DENTICLELESS PROTEIN RETINOIC ACID-REGULATED NUCLEAR MATRIX-ASSOCIATED PROTEIN"/>
    <property type="match status" value="1"/>
</dbReference>
<protein>
    <recommendedName>
        <fullName evidence="10">Protein lethal(2)denticleless</fullName>
    </recommendedName>
</protein>
<dbReference type="PROSITE" id="PS00678">
    <property type="entry name" value="WD_REPEATS_1"/>
    <property type="match status" value="1"/>
</dbReference>
<dbReference type="GO" id="GO:0007095">
    <property type="term" value="P:mitotic G2 DNA damage checkpoint signaling"/>
    <property type="evidence" value="ECO:0007669"/>
    <property type="project" value="TreeGrafter"/>
</dbReference>
<dbReference type="Proteomes" id="UP001075354">
    <property type="component" value="Chromosome 16"/>
</dbReference>
<proteinExistence type="inferred from homology"/>
<comment type="pathway">
    <text evidence="1">Protein modification; protein ubiquitination.</text>
</comment>
<dbReference type="InterPro" id="IPR020472">
    <property type="entry name" value="WD40_PAC1"/>
</dbReference>
<dbReference type="SUPFAM" id="SSF50978">
    <property type="entry name" value="WD40 repeat-like"/>
    <property type="match status" value="1"/>
</dbReference>
<keyword evidence="9" id="KW-1185">Reference proteome</keyword>
<feature type="region of interest" description="Disordered" evidence="7">
    <location>
        <begin position="523"/>
        <end position="586"/>
    </location>
</feature>
<dbReference type="InterPro" id="IPR015943">
    <property type="entry name" value="WD40/YVTN_repeat-like_dom_sf"/>
</dbReference>
<dbReference type="GO" id="GO:0043161">
    <property type="term" value="P:proteasome-mediated ubiquitin-dependent protein catabolic process"/>
    <property type="evidence" value="ECO:0007669"/>
    <property type="project" value="TreeGrafter"/>
</dbReference>
<accession>A0AAV7X4T8</accession>
<keyword evidence="4" id="KW-0833">Ubl conjugation pathway</keyword>
<feature type="compositionally biased region" description="Basic residues" evidence="7">
    <location>
        <begin position="668"/>
        <end position="677"/>
    </location>
</feature>
<keyword evidence="2 6" id="KW-0853">WD repeat</keyword>
<feature type="compositionally biased region" description="Polar residues" evidence="7">
    <location>
        <begin position="898"/>
        <end position="915"/>
    </location>
</feature>
<name>A0AAV7X4T8_9NEOP</name>
<feature type="compositionally biased region" description="Low complexity" evidence="7">
    <location>
        <begin position="195"/>
        <end position="205"/>
    </location>
</feature>
<dbReference type="Gene3D" id="2.130.10.10">
    <property type="entry name" value="YVTN repeat-like/Quinoprotein amine dehydrogenase"/>
    <property type="match status" value="2"/>
</dbReference>
<feature type="compositionally biased region" description="Polar residues" evidence="7">
    <location>
        <begin position="784"/>
        <end position="838"/>
    </location>
</feature>
<organism evidence="8 9">
    <name type="scientific">Megalurothrips usitatus</name>
    <name type="common">bean blossom thrips</name>
    <dbReference type="NCBI Taxonomy" id="439358"/>
    <lineage>
        <taxon>Eukaryota</taxon>
        <taxon>Metazoa</taxon>
        <taxon>Ecdysozoa</taxon>
        <taxon>Arthropoda</taxon>
        <taxon>Hexapoda</taxon>
        <taxon>Insecta</taxon>
        <taxon>Pterygota</taxon>
        <taxon>Neoptera</taxon>
        <taxon>Paraneoptera</taxon>
        <taxon>Thysanoptera</taxon>
        <taxon>Terebrantia</taxon>
        <taxon>Thripoidea</taxon>
        <taxon>Thripidae</taxon>
        <taxon>Megalurothrips</taxon>
    </lineage>
</organism>
<dbReference type="InterPro" id="IPR001680">
    <property type="entry name" value="WD40_rpt"/>
</dbReference>
<feature type="compositionally biased region" description="Low complexity" evidence="7">
    <location>
        <begin position="844"/>
        <end position="884"/>
    </location>
</feature>
<dbReference type="PRINTS" id="PR00320">
    <property type="entry name" value="GPROTEINBRPT"/>
</dbReference>
<comment type="caution">
    <text evidence="8">The sequence shown here is derived from an EMBL/GenBank/DDBJ whole genome shotgun (WGS) entry which is preliminary data.</text>
</comment>
<evidence type="ECO:0000256" key="7">
    <source>
        <dbReference type="SAM" id="MobiDB-lite"/>
    </source>
</evidence>
<dbReference type="GO" id="GO:0030674">
    <property type="term" value="F:protein-macromolecule adaptor activity"/>
    <property type="evidence" value="ECO:0007669"/>
    <property type="project" value="TreeGrafter"/>
</dbReference>
<feature type="repeat" description="WD" evidence="6">
    <location>
        <begin position="213"/>
        <end position="254"/>
    </location>
</feature>
<evidence type="ECO:0000256" key="1">
    <source>
        <dbReference type="ARBA" id="ARBA00004906"/>
    </source>
</evidence>
<dbReference type="EMBL" id="JAPTSV010000016">
    <property type="protein sequence ID" value="KAJ1519739.1"/>
    <property type="molecule type" value="Genomic_DNA"/>
</dbReference>
<feature type="region of interest" description="Disordered" evidence="7">
    <location>
        <begin position="769"/>
        <end position="915"/>
    </location>
</feature>
<feature type="compositionally biased region" description="Basic and acidic residues" evidence="7">
    <location>
        <begin position="567"/>
        <end position="586"/>
    </location>
</feature>
<dbReference type="PROSITE" id="PS50294">
    <property type="entry name" value="WD_REPEATS_REGION"/>
    <property type="match status" value="3"/>
</dbReference>